<dbReference type="Proteomes" id="UP000253426">
    <property type="component" value="Unassembled WGS sequence"/>
</dbReference>
<protein>
    <submittedName>
        <fullName evidence="1">Uncharacterized protein Gcw-chp</fullName>
    </submittedName>
</protein>
<dbReference type="EMBL" id="QNRR01000006">
    <property type="protein sequence ID" value="RBP42491.1"/>
    <property type="molecule type" value="Genomic_DNA"/>
</dbReference>
<evidence type="ECO:0000313" key="1">
    <source>
        <dbReference type="EMBL" id="RBP42491.1"/>
    </source>
</evidence>
<dbReference type="OrthoDB" id="186584at2"/>
<gene>
    <name evidence="1" type="ORF">DES53_106200</name>
</gene>
<dbReference type="Pfam" id="PF09694">
    <property type="entry name" value="Gcw_chp"/>
    <property type="match status" value="1"/>
</dbReference>
<evidence type="ECO:0000313" key="2">
    <source>
        <dbReference type="Proteomes" id="UP000253426"/>
    </source>
</evidence>
<keyword evidence="2" id="KW-1185">Reference proteome</keyword>
<accession>A0A366HIF5</accession>
<organism evidence="1 2">
    <name type="scientific">Roseimicrobium gellanilyticum</name>
    <dbReference type="NCBI Taxonomy" id="748857"/>
    <lineage>
        <taxon>Bacteria</taxon>
        <taxon>Pseudomonadati</taxon>
        <taxon>Verrucomicrobiota</taxon>
        <taxon>Verrucomicrobiia</taxon>
        <taxon>Verrucomicrobiales</taxon>
        <taxon>Verrucomicrobiaceae</taxon>
        <taxon>Roseimicrobium</taxon>
    </lineage>
</organism>
<reference evidence="1 2" key="1">
    <citation type="submission" date="2018-06" db="EMBL/GenBank/DDBJ databases">
        <title>Genomic Encyclopedia of Type Strains, Phase IV (KMG-IV): sequencing the most valuable type-strain genomes for metagenomic binning, comparative biology and taxonomic classification.</title>
        <authorList>
            <person name="Goeker M."/>
        </authorList>
    </citation>
    <scope>NUCLEOTIDE SEQUENCE [LARGE SCALE GENOMIC DNA]</scope>
    <source>
        <strain evidence="1 2">DSM 25532</strain>
    </source>
</reference>
<sequence>MFNFRALFVPDRAKKTSQLGKARYFRRSKYTFSDVTDSSVELAVVVFQPTNTNQTKTHCMKLRSLLTPALSLLAASAFAGSPGKAPVPVQAPAAEEPLGITASIAYDSHYVFRGVLFAENLVSTSLDATIPVTDVISVNAGAWFGTSADDSGVFGNPPGSFHELDLYGAVMADLGAVNVGLKYTHYFYFGDVESGVEDVNELGIVATAALGPVDVSGGAYYDWTTEGFYFEVGVSHTFAITDRISLVPGALVSLGDDYYGVSSFNHVKVGVAAPIKLTSTATLTPYIAGNLPLEDLDDAGEEDRIYGGVSLSITF</sequence>
<comment type="caution">
    <text evidence="1">The sequence shown here is derived from an EMBL/GenBank/DDBJ whole genome shotgun (WGS) entry which is preliminary data.</text>
</comment>
<proteinExistence type="predicted"/>
<dbReference type="InterPro" id="IPR010239">
    <property type="entry name" value="CHP02001"/>
</dbReference>
<name>A0A366HIF5_9BACT</name>
<dbReference type="AlphaFoldDB" id="A0A366HIF5"/>